<proteinExistence type="predicted"/>
<evidence type="ECO:0000313" key="2">
    <source>
        <dbReference type="Proteomes" id="UP000037146"/>
    </source>
</evidence>
<gene>
    <name evidence="1" type="ORF">AC625_13945</name>
</gene>
<dbReference type="AlphaFoldDB" id="A0A0K9GUZ5"/>
<dbReference type="RefSeq" id="WP_049681821.1">
    <property type="nucleotide sequence ID" value="NZ_JBIVOD010000005.1"/>
</dbReference>
<dbReference type="Proteomes" id="UP000037146">
    <property type="component" value="Unassembled WGS sequence"/>
</dbReference>
<organism evidence="1 2">
    <name type="scientific">Peribacillus loiseleuriae</name>
    <dbReference type="NCBI Taxonomy" id="1679170"/>
    <lineage>
        <taxon>Bacteria</taxon>
        <taxon>Bacillati</taxon>
        <taxon>Bacillota</taxon>
        <taxon>Bacilli</taxon>
        <taxon>Bacillales</taxon>
        <taxon>Bacillaceae</taxon>
        <taxon>Peribacillus</taxon>
    </lineage>
</organism>
<dbReference type="PATRIC" id="fig|1679170.3.peg.3182"/>
<name>A0A0K9GUZ5_9BACI</name>
<protein>
    <submittedName>
        <fullName evidence="1">DNA alkylation repair protein</fullName>
    </submittedName>
</protein>
<evidence type="ECO:0000313" key="1">
    <source>
        <dbReference type="EMBL" id="KMY50466.1"/>
    </source>
</evidence>
<reference evidence="2" key="1">
    <citation type="submission" date="2015-07" db="EMBL/GenBank/DDBJ databases">
        <title>Genome sequencing project for genomic taxonomy and phylogenomics of Bacillus-like bacteria.</title>
        <authorList>
            <person name="Liu B."/>
            <person name="Wang J."/>
            <person name="Zhu Y."/>
            <person name="Liu G."/>
            <person name="Chen Q."/>
            <person name="Chen Z."/>
            <person name="Lan J."/>
            <person name="Che J."/>
            <person name="Ge C."/>
            <person name="Shi H."/>
            <person name="Pan Z."/>
            <person name="Liu X."/>
        </authorList>
    </citation>
    <scope>NUCLEOTIDE SEQUENCE [LARGE SCALE GENOMIC DNA]</scope>
    <source>
        <strain evidence="2">FJAT-27997</strain>
    </source>
</reference>
<dbReference type="OrthoDB" id="2382008at2"/>
<dbReference type="EMBL" id="LFZW01000001">
    <property type="protein sequence ID" value="KMY50466.1"/>
    <property type="molecule type" value="Genomic_DNA"/>
</dbReference>
<comment type="caution">
    <text evidence="1">The sequence shown here is derived from an EMBL/GenBank/DDBJ whole genome shotgun (WGS) entry which is preliminary data.</text>
</comment>
<dbReference type="STRING" id="1679170.AC625_13945"/>
<keyword evidence="2" id="KW-1185">Reference proteome</keyword>
<accession>A0A0K9GUZ5</accession>
<sequence length="81" mass="9143">MAQVYRCPNCRTNKSRFNLIQQVATSVKKDPQSGDVVQEYSSDNLEPFHLPYRGPEVRVQCAACGLIEDEKTFAAFGDRSM</sequence>